<dbReference type="SUPFAM" id="SSF46785">
    <property type="entry name" value="Winged helix' DNA-binding domain"/>
    <property type="match status" value="1"/>
</dbReference>
<dbReference type="InterPro" id="IPR036388">
    <property type="entry name" value="WH-like_DNA-bd_sf"/>
</dbReference>
<organism evidence="1">
    <name type="scientific">marine sediment metagenome</name>
    <dbReference type="NCBI Taxonomy" id="412755"/>
    <lineage>
        <taxon>unclassified sequences</taxon>
        <taxon>metagenomes</taxon>
        <taxon>ecological metagenomes</taxon>
    </lineage>
</organism>
<evidence type="ECO:0008006" key="2">
    <source>
        <dbReference type="Google" id="ProtNLM"/>
    </source>
</evidence>
<dbReference type="InterPro" id="IPR036390">
    <property type="entry name" value="WH_DNA-bd_sf"/>
</dbReference>
<dbReference type="Gene3D" id="1.10.10.10">
    <property type="entry name" value="Winged helix-like DNA-binding domain superfamily/Winged helix DNA-binding domain"/>
    <property type="match status" value="1"/>
</dbReference>
<evidence type="ECO:0000313" key="1">
    <source>
        <dbReference type="EMBL" id="KKM88416.1"/>
    </source>
</evidence>
<name>A0A0F9LMM0_9ZZZZ</name>
<gene>
    <name evidence="1" type="ORF">LCGC14_1258910</name>
</gene>
<reference evidence="1" key="1">
    <citation type="journal article" date="2015" name="Nature">
        <title>Complex archaea that bridge the gap between prokaryotes and eukaryotes.</title>
        <authorList>
            <person name="Spang A."/>
            <person name="Saw J.H."/>
            <person name="Jorgensen S.L."/>
            <person name="Zaremba-Niedzwiedzka K."/>
            <person name="Martijn J."/>
            <person name="Lind A.E."/>
            <person name="van Eijk R."/>
            <person name="Schleper C."/>
            <person name="Guy L."/>
            <person name="Ettema T.J."/>
        </authorList>
    </citation>
    <scope>NUCLEOTIDE SEQUENCE</scope>
</reference>
<dbReference type="AlphaFoldDB" id="A0A0F9LMM0"/>
<accession>A0A0F9LMM0</accession>
<proteinExistence type="predicted"/>
<comment type="caution">
    <text evidence="1">The sequence shown here is derived from an EMBL/GenBank/DDBJ whole genome shotgun (WGS) entry which is preliminary data.</text>
</comment>
<dbReference type="EMBL" id="LAZR01006960">
    <property type="protein sequence ID" value="KKM88416.1"/>
    <property type="molecule type" value="Genomic_DNA"/>
</dbReference>
<protein>
    <recommendedName>
        <fullName evidence="2">Transcription regulator TrmB N-terminal domain-containing protein</fullName>
    </recommendedName>
</protein>
<sequence>MSLLFSQAGDVLIFIALHPGLTAQEIRAQLFMNNRVRIYILIQKLREAGLLETKRGRRNGRRRGNRPYRCYANLDVPFLHPCFSAPTTLRKTFASIALEGEVSLAK</sequence>